<proteinExistence type="predicted"/>
<sequence length="70" mass="8282">MNIQARFRNGNKGPTPREGRITIFHKLSKTRLFTLRNKNSPEMPLKINSKPFKNAKHIAFFEFLFSNQYI</sequence>
<dbReference type="OrthoDB" id="332263at2"/>
<reference evidence="1" key="1">
    <citation type="journal article" date="2019" name="PLoS Negl. Trop. Dis.">
        <title>Revisiting the worldwide diversity of Leptospira species in the environment.</title>
        <authorList>
            <person name="Vincent A.T."/>
            <person name="Schiettekatte O."/>
            <person name="Bourhy P."/>
            <person name="Veyrier F.J."/>
            <person name="Picardeau M."/>
        </authorList>
    </citation>
    <scope>NUCLEOTIDE SEQUENCE [LARGE SCALE GENOMIC DNA]</scope>
    <source>
        <strain evidence="1">201800265</strain>
    </source>
</reference>
<dbReference type="Proteomes" id="UP000297871">
    <property type="component" value="Unassembled WGS sequence"/>
</dbReference>
<name>A0A4R9J5K2_9LEPT</name>
<evidence type="ECO:0000313" key="2">
    <source>
        <dbReference type="Proteomes" id="UP000297871"/>
    </source>
</evidence>
<gene>
    <name evidence="1" type="ORF">EHQ52_16760</name>
</gene>
<evidence type="ECO:0000313" key="1">
    <source>
        <dbReference type="EMBL" id="TGL31578.1"/>
    </source>
</evidence>
<dbReference type="AlphaFoldDB" id="A0A4R9J5K2"/>
<accession>A0A4R9J5K2</accession>
<organism evidence="1 2">
    <name type="scientific">Leptospira koniambonensis</name>
    <dbReference type="NCBI Taxonomy" id="2484950"/>
    <lineage>
        <taxon>Bacteria</taxon>
        <taxon>Pseudomonadati</taxon>
        <taxon>Spirochaetota</taxon>
        <taxon>Spirochaetia</taxon>
        <taxon>Leptospirales</taxon>
        <taxon>Leptospiraceae</taxon>
        <taxon>Leptospira</taxon>
    </lineage>
</organism>
<keyword evidence="2" id="KW-1185">Reference proteome</keyword>
<dbReference type="EMBL" id="RQFY01000007">
    <property type="protein sequence ID" value="TGL31578.1"/>
    <property type="molecule type" value="Genomic_DNA"/>
</dbReference>
<comment type="caution">
    <text evidence="1">The sequence shown here is derived from an EMBL/GenBank/DDBJ whole genome shotgun (WGS) entry which is preliminary data.</text>
</comment>
<protein>
    <submittedName>
        <fullName evidence="1">Uncharacterized protein</fullName>
    </submittedName>
</protein>